<evidence type="ECO:0000256" key="8">
    <source>
        <dbReference type="ARBA" id="ARBA00023136"/>
    </source>
</evidence>
<evidence type="ECO:0000313" key="15">
    <source>
        <dbReference type="EMBL" id="SFR31207.1"/>
    </source>
</evidence>
<keyword evidence="3 10" id="KW-1134">Transmembrane beta strand</keyword>
<evidence type="ECO:0000256" key="6">
    <source>
        <dbReference type="ARBA" id="ARBA00023065"/>
    </source>
</evidence>
<dbReference type="GO" id="GO:0009279">
    <property type="term" value="C:cell outer membrane"/>
    <property type="evidence" value="ECO:0007669"/>
    <property type="project" value="UniProtKB-SubCell"/>
</dbReference>
<evidence type="ECO:0000256" key="11">
    <source>
        <dbReference type="RuleBase" id="RU003357"/>
    </source>
</evidence>
<evidence type="ECO:0000256" key="3">
    <source>
        <dbReference type="ARBA" id="ARBA00022452"/>
    </source>
</evidence>
<dbReference type="Gene3D" id="2.40.170.20">
    <property type="entry name" value="TonB-dependent receptor, beta-barrel domain"/>
    <property type="match status" value="1"/>
</dbReference>
<evidence type="ECO:0000256" key="10">
    <source>
        <dbReference type="PROSITE-ProRule" id="PRU01360"/>
    </source>
</evidence>
<comment type="similarity">
    <text evidence="10 11">Belongs to the TonB-dependent receptor family.</text>
</comment>
<evidence type="ECO:0000256" key="7">
    <source>
        <dbReference type="ARBA" id="ARBA00023077"/>
    </source>
</evidence>
<dbReference type="PANTHER" id="PTHR30069:SF53">
    <property type="entry name" value="COLICIN I RECEPTOR-RELATED"/>
    <property type="match status" value="1"/>
</dbReference>
<dbReference type="InterPro" id="IPR037066">
    <property type="entry name" value="Plug_dom_sf"/>
</dbReference>
<dbReference type="SUPFAM" id="SSF56935">
    <property type="entry name" value="Porins"/>
    <property type="match status" value="1"/>
</dbReference>
<dbReference type="STRING" id="400055.SAMN04490243_0034"/>
<sequence length="615" mass="67606">MTCCWGGGASAQQGSQEPNQDSVRIQRLDEVVVSDTRFPIPREQSGKTVIRLDRADIESYSGLSVAEILNRQPGLEINGSRSRPGEVLGVFARGGRGRQVLILIDGVRVSDPSSISLEYDLRLLAASDIESIEILKGASSTLYGAQAATAVISITTRKAAGKPLAVEISQRVGTLGSSEDSFPVWGQFGSAIRLSGTQQELTYQAGLTYSLDNGLSSLETETNEKDAFGSFALNLGLGWQPTDKTRIQLLANRSQFNAAYDDSFAAADAVFEYWTTQERLTLTGTHQSGADTWELRMGLSNYESENRSSFPGEFKGRTLNGELLYKRSWGADLKSLVGLQVVADQAEFEAAESFLIIDPHLNLVWSPGSFNLNTGVRLNVHSEYGSQAVYQINPSYNIPVPEGNVKVLASWATAYITPSLSQLFGPFGANPDLEPEANRSIEAGTVWNRGSWEFGVLYFNREERQQVLFDNANFQYFNADGTGTAQGVEVTASGNLSPDWKWDAQYTFTDPTTLSQIRVPGHTFSSGLQYAPGDRLQTALNFQHVGSRTDTNFTQGTNQRLDPFSLWDMRISYSWFNGKLRGFFLVSNIFNTEFTEVIGFQTPGRNFLLGGTLRL</sequence>
<evidence type="ECO:0000259" key="13">
    <source>
        <dbReference type="Pfam" id="PF00593"/>
    </source>
</evidence>
<evidence type="ECO:0000256" key="1">
    <source>
        <dbReference type="ARBA" id="ARBA00004571"/>
    </source>
</evidence>
<dbReference type="InterPro" id="IPR036942">
    <property type="entry name" value="Beta-barrel_TonB_sf"/>
</dbReference>
<dbReference type="Gene3D" id="2.170.130.10">
    <property type="entry name" value="TonB-dependent receptor, plug domain"/>
    <property type="match status" value="1"/>
</dbReference>
<keyword evidence="7 11" id="KW-0798">TonB box</keyword>
<evidence type="ECO:0000256" key="5">
    <source>
        <dbReference type="ARBA" id="ARBA00022729"/>
    </source>
</evidence>
<keyword evidence="4 10" id="KW-0812">Transmembrane</keyword>
<keyword evidence="8 10" id="KW-0472">Membrane</keyword>
<keyword evidence="6" id="KW-0406">Ion transport</keyword>
<dbReference type="InterPro" id="IPR012910">
    <property type="entry name" value="Plug_dom"/>
</dbReference>
<reference evidence="15 16" key="1">
    <citation type="submission" date="2016-10" db="EMBL/GenBank/DDBJ databases">
        <authorList>
            <person name="de Groot N.N."/>
        </authorList>
    </citation>
    <scope>NUCLEOTIDE SEQUENCE [LARGE SCALE GENOMIC DNA]</scope>
    <source>
        <strain evidence="15 16">DSM 21019</strain>
    </source>
</reference>
<dbReference type="Proteomes" id="UP000199534">
    <property type="component" value="Unassembled WGS sequence"/>
</dbReference>
<dbReference type="Pfam" id="PF00593">
    <property type="entry name" value="TonB_dep_Rec_b-barrel"/>
    <property type="match status" value="1"/>
</dbReference>
<name>A0A1I6FN19_9FLAO</name>
<evidence type="ECO:0000256" key="4">
    <source>
        <dbReference type="ARBA" id="ARBA00022692"/>
    </source>
</evidence>
<dbReference type="GO" id="GO:0015889">
    <property type="term" value="P:cobalamin transport"/>
    <property type="evidence" value="ECO:0007669"/>
    <property type="project" value="TreeGrafter"/>
</dbReference>
<feature type="domain" description="TonB-dependent receptor plug" evidence="14">
    <location>
        <begin position="45"/>
        <end position="150"/>
    </location>
</feature>
<dbReference type="InterPro" id="IPR039426">
    <property type="entry name" value="TonB-dep_rcpt-like"/>
</dbReference>
<protein>
    <submittedName>
        <fullName evidence="15">Vitamin B12 transporter</fullName>
    </submittedName>
</protein>
<gene>
    <name evidence="15" type="ORF">SAMN04490243_0034</name>
</gene>
<evidence type="ECO:0000256" key="2">
    <source>
        <dbReference type="ARBA" id="ARBA00022448"/>
    </source>
</evidence>
<keyword evidence="5" id="KW-0732">Signal</keyword>
<dbReference type="InterPro" id="IPR000531">
    <property type="entry name" value="Beta-barrel_TonB"/>
</dbReference>
<evidence type="ECO:0000259" key="14">
    <source>
        <dbReference type="Pfam" id="PF07715"/>
    </source>
</evidence>
<dbReference type="GO" id="GO:0006811">
    <property type="term" value="P:monoatomic ion transport"/>
    <property type="evidence" value="ECO:0007669"/>
    <property type="project" value="UniProtKB-KW"/>
</dbReference>
<dbReference type="AlphaFoldDB" id="A0A1I6FN19"/>
<evidence type="ECO:0000256" key="12">
    <source>
        <dbReference type="SAM" id="MobiDB-lite"/>
    </source>
</evidence>
<dbReference type="Pfam" id="PF07715">
    <property type="entry name" value="Plug"/>
    <property type="match status" value="1"/>
</dbReference>
<organism evidence="15 16">
    <name type="scientific">Robiginitalea myxolifaciens</name>
    <dbReference type="NCBI Taxonomy" id="400055"/>
    <lineage>
        <taxon>Bacteria</taxon>
        <taxon>Pseudomonadati</taxon>
        <taxon>Bacteroidota</taxon>
        <taxon>Flavobacteriia</taxon>
        <taxon>Flavobacteriales</taxon>
        <taxon>Flavobacteriaceae</taxon>
        <taxon>Robiginitalea</taxon>
    </lineage>
</organism>
<comment type="subcellular location">
    <subcellularLocation>
        <location evidence="1 10">Cell outer membrane</location>
        <topology evidence="1 10">Multi-pass membrane protein</topology>
    </subcellularLocation>
</comment>
<feature type="domain" description="TonB-dependent receptor-like beta-barrel" evidence="13">
    <location>
        <begin position="221"/>
        <end position="575"/>
    </location>
</feature>
<dbReference type="PROSITE" id="PS52016">
    <property type="entry name" value="TONB_DEPENDENT_REC_3"/>
    <property type="match status" value="1"/>
</dbReference>
<proteinExistence type="inferred from homology"/>
<keyword evidence="2 10" id="KW-0813">Transport</keyword>
<dbReference type="PANTHER" id="PTHR30069">
    <property type="entry name" value="TONB-DEPENDENT OUTER MEMBRANE RECEPTOR"/>
    <property type="match status" value="1"/>
</dbReference>
<evidence type="ECO:0000313" key="16">
    <source>
        <dbReference type="Proteomes" id="UP000199534"/>
    </source>
</evidence>
<accession>A0A1I6FN19</accession>
<keyword evidence="9 10" id="KW-0998">Cell outer membrane</keyword>
<keyword evidence="16" id="KW-1185">Reference proteome</keyword>
<feature type="region of interest" description="Disordered" evidence="12">
    <location>
        <begin position="1"/>
        <end position="22"/>
    </location>
</feature>
<dbReference type="EMBL" id="FOYQ01000001">
    <property type="protein sequence ID" value="SFR31207.1"/>
    <property type="molecule type" value="Genomic_DNA"/>
</dbReference>
<evidence type="ECO:0000256" key="9">
    <source>
        <dbReference type="ARBA" id="ARBA00023237"/>
    </source>
</evidence>